<keyword evidence="5" id="KW-1185">Reference proteome</keyword>
<accession>A0A8T0D0S9</accession>
<feature type="domain" description="TCTP" evidence="3">
    <location>
        <begin position="1"/>
        <end position="182"/>
    </location>
</feature>
<dbReference type="Pfam" id="PF00838">
    <property type="entry name" value="TCTP"/>
    <property type="match status" value="1"/>
</dbReference>
<sequence length="275" mass="30944">MRVYKDLVSGIFLRPALRTFIIGDEMFTDSHVPKLIDGAIYEIDAKFITVSNALDGRLLGANPSAEEGEEKVDDGSERVIDLVHASRLVETNFEKKSFTSYLKDYLKKIKQAVAAKDPNRVPDFEKAVQGYMAKVLKNFSDYQFFIGESMDPNGCVALMNYREDGITPYFVILKDGLVEEKYVSPKYELITAIPSVTSGIRKHLADVSRAPSDVYFWICSINPSRSLDKTGDCAPLFLLIVGWLMRCRLKQYALTPSAYPIGQLRLVCSRKLSDI</sequence>
<dbReference type="PROSITE" id="PS01003">
    <property type="entry name" value="TCTP_2"/>
    <property type="match status" value="1"/>
</dbReference>
<dbReference type="InterPro" id="IPR034737">
    <property type="entry name" value="TCTP"/>
</dbReference>
<evidence type="ECO:0000256" key="1">
    <source>
        <dbReference type="ARBA" id="ARBA00014759"/>
    </source>
</evidence>
<evidence type="ECO:0000259" key="3">
    <source>
        <dbReference type="PROSITE" id="PS51797"/>
    </source>
</evidence>
<dbReference type="PANTHER" id="PTHR11991">
    <property type="entry name" value="TRANSLATIONALLY CONTROLLED TUMOR PROTEIN-RELATED"/>
    <property type="match status" value="1"/>
</dbReference>
<dbReference type="PANTHER" id="PTHR11991:SF0">
    <property type="entry name" value="TRANSLATIONALLY-CONTROLLED TUMOR PROTEIN"/>
    <property type="match status" value="1"/>
</dbReference>
<dbReference type="FunFam" id="2.170.150.10:FF:000002">
    <property type="entry name" value="Translationally-controlled tumor protein homolog"/>
    <property type="match status" value="1"/>
</dbReference>
<dbReference type="InterPro" id="IPR011057">
    <property type="entry name" value="Mss4-like_sf"/>
</dbReference>
<dbReference type="GO" id="GO:0005509">
    <property type="term" value="F:calcium ion binding"/>
    <property type="evidence" value="ECO:0007669"/>
    <property type="project" value="TreeGrafter"/>
</dbReference>
<protein>
    <recommendedName>
        <fullName evidence="1">Translationally-controlled tumor protein homolog</fullName>
    </recommendedName>
</protein>
<evidence type="ECO:0000313" key="4">
    <source>
        <dbReference type="EMBL" id="KAF8561479.1"/>
    </source>
</evidence>
<dbReference type="GO" id="GO:0005737">
    <property type="term" value="C:cytoplasm"/>
    <property type="evidence" value="ECO:0007669"/>
    <property type="project" value="TreeGrafter"/>
</dbReference>
<evidence type="ECO:0000256" key="2">
    <source>
        <dbReference type="PROSITE-ProRule" id="PRU01133"/>
    </source>
</evidence>
<dbReference type="InterPro" id="IPR018105">
    <property type="entry name" value="Translational_control_tumour_p"/>
</dbReference>
<dbReference type="InterPro" id="IPR018103">
    <property type="entry name" value="Translation_control_tumour_CS"/>
</dbReference>
<proteinExistence type="inferred from homology"/>
<organism evidence="4 5">
    <name type="scientific">Paragonimus westermani</name>
    <dbReference type="NCBI Taxonomy" id="34504"/>
    <lineage>
        <taxon>Eukaryota</taxon>
        <taxon>Metazoa</taxon>
        <taxon>Spiralia</taxon>
        <taxon>Lophotrochozoa</taxon>
        <taxon>Platyhelminthes</taxon>
        <taxon>Trematoda</taxon>
        <taxon>Digenea</taxon>
        <taxon>Plagiorchiida</taxon>
        <taxon>Troglotremata</taxon>
        <taxon>Troglotrematidae</taxon>
        <taxon>Paragonimus</taxon>
    </lineage>
</organism>
<evidence type="ECO:0000313" key="5">
    <source>
        <dbReference type="Proteomes" id="UP000699462"/>
    </source>
</evidence>
<dbReference type="Proteomes" id="UP000699462">
    <property type="component" value="Unassembled WGS sequence"/>
</dbReference>
<reference evidence="4 5" key="1">
    <citation type="submission" date="2019-07" db="EMBL/GenBank/DDBJ databases">
        <title>Annotation for the trematode Paragonimus westermani.</title>
        <authorList>
            <person name="Choi Y.-J."/>
        </authorList>
    </citation>
    <scope>NUCLEOTIDE SEQUENCE [LARGE SCALE GENOMIC DNA]</scope>
    <source>
        <strain evidence="4">180907_Pwestermani</strain>
    </source>
</reference>
<name>A0A8T0D0S9_9TREM</name>
<dbReference type="EMBL" id="JTDF01021715">
    <property type="protein sequence ID" value="KAF8561479.1"/>
    <property type="molecule type" value="Genomic_DNA"/>
</dbReference>
<dbReference type="OrthoDB" id="10248936at2759"/>
<comment type="similarity">
    <text evidence="2">Belongs to the TCTP family.</text>
</comment>
<gene>
    <name evidence="4" type="ORF">P879_06024</name>
</gene>
<dbReference type="SUPFAM" id="SSF51316">
    <property type="entry name" value="Mss4-like"/>
    <property type="match status" value="1"/>
</dbReference>
<dbReference type="PROSITE" id="PS51797">
    <property type="entry name" value="TCTP_3"/>
    <property type="match status" value="1"/>
</dbReference>
<dbReference type="InterPro" id="IPR011323">
    <property type="entry name" value="Mss4/transl-control_tumour"/>
</dbReference>
<comment type="caution">
    <text evidence="4">The sequence shown here is derived from an EMBL/GenBank/DDBJ whole genome shotgun (WGS) entry which is preliminary data.</text>
</comment>
<dbReference type="PRINTS" id="PR01653">
    <property type="entry name" value="TCTPROTEIN"/>
</dbReference>
<dbReference type="AlphaFoldDB" id="A0A8T0D0S9"/>
<dbReference type="Gene3D" id="2.170.150.10">
    <property type="entry name" value="Metal Binding Protein, Guanine Nucleotide Exchange Factor, Chain A"/>
    <property type="match status" value="1"/>
</dbReference>